<dbReference type="SUPFAM" id="SSF46689">
    <property type="entry name" value="Homeodomain-like"/>
    <property type="match status" value="1"/>
</dbReference>
<dbReference type="RefSeq" id="WP_121485265.1">
    <property type="nucleotide sequence ID" value="NZ_QQXL01000005.1"/>
</dbReference>
<sequence>MPITPPPADGLSRRELNRQATAQAIAQAALTLAEADDWAAVTVERVAEEAGISRRTFFNYYSSLEEALNRPLQVLMQTAANRMATDHDPADLDILDRLLEGITEVLSLDLMEPAARVLLMGRDNAALHAAQLITWERCVQTLMPPEEGTPAVRLYTSTLIRAAIGAAQAAFDAWGTHLVRPLSESDVERLRSTIADAIGLLRDGFARPSWLTEEDLASCNFSAPTFII</sequence>
<keyword evidence="1" id="KW-0805">Transcription regulation</keyword>
<evidence type="ECO:0000256" key="3">
    <source>
        <dbReference type="ARBA" id="ARBA00023163"/>
    </source>
</evidence>
<evidence type="ECO:0000256" key="2">
    <source>
        <dbReference type="ARBA" id="ARBA00023125"/>
    </source>
</evidence>
<evidence type="ECO:0000313" key="7">
    <source>
        <dbReference type="Proteomes" id="UP000273119"/>
    </source>
</evidence>
<dbReference type="PANTHER" id="PTHR30055">
    <property type="entry name" value="HTH-TYPE TRANSCRIPTIONAL REGULATOR RUTR"/>
    <property type="match status" value="1"/>
</dbReference>
<feature type="domain" description="HTH tetR-type" evidence="5">
    <location>
        <begin position="19"/>
        <end position="79"/>
    </location>
</feature>
<keyword evidence="2 4" id="KW-0238">DNA-binding</keyword>
<dbReference type="Gene3D" id="1.10.357.10">
    <property type="entry name" value="Tetracycline Repressor, domain 2"/>
    <property type="match status" value="1"/>
</dbReference>
<dbReference type="InterPro" id="IPR009057">
    <property type="entry name" value="Homeodomain-like_sf"/>
</dbReference>
<organism evidence="6 7">
    <name type="scientific">Galactobacter caseinivorans</name>
    <dbReference type="NCBI Taxonomy" id="2676123"/>
    <lineage>
        <taxon>Bacteria</taxon>
        <taxon>Bacillati</taxon>
        <taxon>Actinomycetota</taxon>
        <taxon>Actinomycetes</taxon>
        <taxon>Micrococcales</taxon>
        <taxon>Micrococcaceae</taxon>
        <taxon>Galactobacter</taxon>
    </lineage>
</organism>
<evidence type="ECO:0000256" key="1">
    <source>
        <dbReference type="ARBA" id="ARBA00023015"/>
    </source>
</evidence>
<dbReference type="GO" id="GO:0003700">
    <property type="term" value="F:DNA-binding transcription factor activity"/>
    <property type="evidence" value="ECO:0007669"/>
    <property type="project" value="TreeGrafter"/>
</dbReference>
<name>A0A496PHW5_9MICC</name>
<dbReference type="PANTHER" id="PTHR30055:SF238">
    <property type="entry name" value="MYCOFACTOCIN BIOSYNTHESIS TRANSCRIPTIONAL REGULATOR MFTR-RELATED"/>
    <property type="match status" value="1"/>
</dbReference>
<dbReference type="PROSITE" id="PS50977">
    <property type="entry name" value="HTH_TETR_2"/>
    <property type="match status" value="1"/>
</dbReference>
<protein>
    <submittedName>
        <fullName evidence="6">TetR family transcriptional regulator</fullName>
    </submittedName>
</protein>
<dbReference type="EMBL" id="QQXL01000005">
    <property type="protein sequence ID" value="RKW70077.1"/>
    <property type="molecule type" value="Genomic_DNA"/>
</dbReference>
<evidence type="ECO:0000256" key="4">
    <source>
        <dbReference type="PROSITE-ProRule" id="PRU00335"/>
    </source>
</evidence>
<dbReference type="Pfam" id="PF00440">
    <property type="entry name" value="TetR_N"/>
    <property type="match status" value="1"/>
</dbReference>
<reference evidence="6 7" key="1">
    <citation type="submission" date="2018-07" db="EMBL/GenBank/DDBJ databases">
        <title>Arthrobacter sp. nov., isolated from raw cow's milk with high bacterial count.</title>
        <authorList>
            <person name="Hahne J."/>
            <person name="Isele D."/>
            <person name="Lipski A."/>
        </authorList>
    </citation>
    <scope>NUCLEOTIDE SEQUENCE [LARGE SCALE GENOMIC DNA]</scope>
    <source>
        <strain evidence="6 7">JZ R-183</strain>
    </source>
</reference>
<accession>A0A496PHW5</accession>
<proteinExistence type="predicted"/>
<comment type="caution">
    <text evidence="6">The sequence shown here is derived from an EMBL/GenBank/DDBJ whole genome shotgun (WGS) entry which is preliminary data.</text>
</comment>
<dbReference type="GO" id="GO:0000976">
    <property type="term" value="F:transcription cis-regulatory region binding"/>
    <property type="evidence" value="ECO:0007669"/>
    <property type="project" value="TreeGrafter"/>
</dbReference>
<evidence type="ECO:0000259" key="5">
    <source>
        <dbReference type="PROSITE" id="PS50977"/>
    </source>
</evidence>
<gene>
    <name evidence="6" type="ORF">DWQ67_08920</name>
</gene>
<keyword evidence="3" id="KW-0804">Transcription</keyword>
<dbReference type="InterPro" id="IPR050109">
    <property type="entry name" value="HTH-type_TetR-like_transc_reg"/>
</dbReference>
<evidence type="ECO:0000313" key="6">
    <source>
        <dbReference type="EMBL" id="RKW70077.1"/>
    </source>
</evidence>
<feature type="DNA-binding region" description="H-T-H motif" evidence="4">
    <location>
        <begin position="42"/>
        <end position="61"/>
    </location>
</feature>
<dbReference type="Proteomes" id="UP000273119">
    <property type="component" value="Unassembled WGS sequence"/>
</dbReference>
<keyword evidence="7" id="KW-1185">Reference proteome</keyword>
<dbReference type="InterPro" id="IPR001647">
    <property type="entry name" value="HTH_TetR"/>
</dbReference>
<dbReference type="AlphaFoldDB" id="A0A496PHW5"/>